<evidence type="ECO:0000313" key="3">
    <source>
        <dbReference type="EMBL" id="MBB5205035.1"/>
    </source>
</evidence>
<dbReference type="Proteomes" id="UP000554837">
    <property type="component" value="Unassembled WGS sequence"/>
</dbReference>
<dbReference type="InterPro" id="IPR043519">
    <property type="entry name" value="NT_sf"/>
</dbReference>
<proteinExistence type="predicted"/>
<dbReference type="Pfam" id="PF04607">
    <property type="entry name" value="RelA_SpoT"/>
    <property type="match status" value="1"/>
</dbReference>
<comment type="caution">
    <text evidence="3">The sequence shown here is derived from an EMBL/GenBank/DDBJ whole genome shotgun (WGS) entry which is preliminary data.</text>
</comment>
<name>A0A840S3U9_9BURK</name>
<evidence type="ECO:0000256" key="1">
    <source>
        <dbReference type="SAM" id="Coils"/>
    </source>
</evidence>
<keyword evidence="1" id="KW-0175">Coiled coil</keyword>
<dbReference type="InterPro" id="IPR007685">
    <property type="entry name" value="RelA_SpoT"/>
</dbReference>
<dbReference type="SUPFAM" id="SSF81301">
    <property type="entry name" value="Nucleotidyltransferase"/>
    <property type="match status" value="1"/>
</dbReference>
<accession>A0A840S3U9</accession>
<dbReference type="Gene3D" id="3.30.460.10">
    <property type="entry name" value="Beta Polymerase, domain 2"/>
    <property type="match status" value="1"/>
</dbReference>
<dbReference type="PANTHER" id="PTHR41773:SF1">
    <property type="entry name" value="RELA_SPOT DOMAIN-CONTAINING PROTEIN"/>
    <property type="match status" value="1"/>
</dbReference>
<dbReference type="PANTHER" id="PTHR41773">
    <property type="entry name" value="GTP PYROPHOSPHATASE-RELATED"/>
    <property type="match status" value="1"/>
</dbReference>
<dbReference type="OrthoDB" id="9789634at2"/>
<protein>
    <submittedName>
        <fullName evidence="3">PpGpp synthetase/RelA/SpoT-type nucleotidyltransferase</fullName>
    </submittedName>
</protein>
<sequence>MLENLTLNDFLERNRLSQESWEKSCLSWDALLAIASDHEANRNKLTDTAELFARTLQRCQAVHSVRFRVKDSEHLLEKLVRKAAEGSSKYLNVSEKNYFEVVTDLIGVRALHLFKDECFGIHQVVRDTWALHEDPTAFIREGDPKDLLDRFSSLGLQVRQHPAGYRSVHYVCATQPLQRRVLVEIQVRTIFEEGWSEVDHRVRYPNFSEDPLVAYFLIIFNRLAGSADEMGSFVQQLTSALSNRNLEIEEARQEKDVALRKMTDALDALSAIQEKDQQSNQLIENLKAQVKALGRLSPDLTDPAAVGTAMLRALNPRLTSAAIQRSAARDIARSISQPSMAELMERYRRDQMLGGSRGADSEE</sequence>
<dbReference type="GO" id="GO:0015969">
    <property type="term" value="P:guanosine tetraphosphate metabolic process"/>
    <property type="evidence" value="ECO:0007669"/>
    <property type="project" value="InterPro"/>
</dbReference>
<dbReference type="CDD" id="cd05399">
    <property type="entry name" value="NT_Rel-Spo_like"/>
    <property type="match status" value="1"/>
</dbReference>
<dbReference type="RefSeq" id="WP_138854943.1">
    <property type="nucleotide sequence ID" value="NZ_CP040709.1"/>
</dbReference>
<gene>
    <name evidence="3" type="ORF">HNQ51_002354</name>
</gene>
<evidence type="ECO:0000259" key="2">
    <source>
        <dbReference type="SMART" id="SM00954"/>
    </source>
</evidence>
<keyword evidence="4" id="KW-1185">Reference proteome</keyword>
<dbReference type="SMART" id="SM00954">
    <property type="entry name" value="RelA_SpoT"/>
    <property type="match status" value="1"/>
</dbReference>
<organism evidence="3 4">
    <name type="scientific">Inhella inkyongensis</name>
    <dbReference type="NCBI Taxonomy" id="392593"/>
    <lineage>
        <taxon>Bacteria</taxon>
        <taxon>Pseudomonadati</taxon>
        <taxon>Pseudomonadota</taxon>
        <taxon>Betaproteobacteria</taxon>
        <taxon>Burkholderiales</taxon>
        <taxon>Sphaerotilaceae</taxon>
        <taxon>Inhella</taxon>
    </lineage>
</organism>
<feature type="coiled-coil region" evidence="1">
    <location>
        <begin position="234"/>
        <end position="289"/>
    </location>
</feature>
<keyword evidence="3" id="KW-0808">Transferase</keyword>
<dbReference type="AlphaFoldDB" id="A0A840S3U9"/>
<dbReference type="GO" id="GO:0016740">
    <property type="term" value="F:transferase activity"/>
    <property type="evidence" value="ECO:0007669"/>
    <property type="project" value="UniProtKB-KW"/>
</dbReference>
<reference evidence="3 4" key="1">
    <citation type="submission" date="2020-08" db="EMBL/GenBank/DDBJ databases">
        <title>Genomic Encyclopedia of Type Strains, Phase IV (KMG-IV): sequencing the most valuable type-strain genomes for metagenomic binning, comparative biology and taxonomic classification.</title>
        <authorList>
            <person name="Goeker M."/>
        </authorList>
    </citation>
    <scope>NUCLEOTIDE SEQUENCE [LARGE SCALE GENOMIC DNA]</scope>
    <source>
        <strain evidence="3 4">DSM 23958</strain>
    </source>
</reference>
<dbReference type="EMBL" id="JACHHO010000003">
    <property type="protein sequence ID" value="MBB5205035.1"/>
    <property type="molecule type" value="Genomic_DNA"/>
</dbReference>
<feature type="domain" description="RelA/SpoT" evidence="2">
    <location>
        <begin position="67"/>
        <end position="210"/>
    </location>
</feature>
<evidence type="ECO:0000313" key="4">
    <source>
        <dbReference type="Proteomes" id="UP000554837"/>
    </source>
</evidence>